<dbReference type="GO" id="GO:0016788">
    <property type="term" value="F:hydrolase activity, acting on ester bonds"/>
    <property type="evidence" value="ECO:0007669"/>
    <property type="project" value="InterPro"/>
</dbReference>
<evidence type="ECO:0000313" key="5">
    <source>
        <dbReference type="EMBL" id="GLK55155.1"/>
    </source>
</evidence>
<sequence>MTALVDSHCHLDFDQFAPERDAIVRRAHEAGVGLMVTISTRVRRFERILELVDAYPSVYGTVGTHPQNAHEELDVTTEELVRLAEHPKIVGFGEAGLDFHYDSSPPEAQEQGFRAHIAAARVAQLPLVIHARSADDAMIAILEEETAKGAFPAVLHCFSSGAELARRGVALGLYVSFSGILTFKRSEELRAIAAEVPADRLLVETDAPYLAPEPFRGKRNEPGYTAKTASVLAGVRGWSEDEVRRVTTDNFFRLFSKTPRSALVTHQGADAA</sequence>
<name>A0A9W6IU03_9HYPH</name>
<evidence type="ECO:0000313" key="7">
    <source>
        <dbReference type="Proteomes" id="UP000758856"/>
    </source>
</evidence>
<dbReference type="CDD" id="cd01310">
    <property type="entry name" value="TatD_DNAse"/>
    <property type="match status" value="1"/>
</dbReference>
<dbReference type="RefSeq" id="WP_204948348.1">
    <property type="nucleotide sequence ID" value="NZ_BSFF01000002.1"/>
</dbReference>
<dbReference type="EMBL" id="BSFF01000002">
    <property type="protein sequence ID" value="GLK55155.1"/>
    <property type="molecule type" value="Genomic_DNA"/>
</dbReference>
<dbReference type="InterPro" id="IPR015991">
    <property type="entry name" value="TatD/YcfH-like"/>
</dbReference>
<keyword evidence="7" id="KW-1185">Reference proteome</keyword>
<evidence type="ECO:0000313" key="8">
    <source>
        <dbReference type="Proteomes" id="UP001143400"/>
    </source>
</evidence>
<feature type="binding site" evidence="4">
    <location>
        <position position="156"/>
    </location>
    <ligand>
        <name>a divalent metal cation</name>
        <dbReference type="ChEBI" id="CHEBI:60240"/>
        <label>2</label>
    </ligand>
</feature>
<dbReference type="AlphaFoldDB" id="A0A9W6IU03"/>
<reference evidence="5" key="3">
    <citation type="submission" date="2023-01" db="EMBL/GenBank/DDBJ databases">
        <authorList>
            <person name="Sun Q."/>
            <person name="Evtushenko L."/>
        </authorList>
    </citation>
    <scope>NUCLEOTIDE SEQUENCE</scope>
    <source>
        <strain evidence="5">VKM B-1606</strain>
    </source>
</reference>
<organism evidence="5 8">
    <name type="scientific">Methylopila capsulata</name>
    <dbReference type="NCBI Taxonomy" id="61654"/>
    <lineage>
        <taxon>Bacteria</taxon>
        <taxon>Pseudomonadati</taxon>
        <taxon>Pseudomonadota</taxon>
        <taxon>Alphaproteobacteria</taxon>
        <taxon>Hyphomicrobiales</taxon>
        <taxon>Methylopilaceae</taxon>
        <taxon>Methylopila</taxon>
    </lineage>
</organism>
<dbReference type="PANTHER" id="PTHR46124:SF2">
    <property type="entry name" value="D-AMINOACYL-TRNA DEACYLASE"/>
    <property type="match status" value="1"/>
</dbReference>
<reference evidence="5" key="1">
    <citation type="journal article" date="2014" name="Int. J. Syst. Evol. Microbiol.">
        <title>Complete genome sequence of Corynebacterium casei LMG S-19264T (=DSM 44701T), isolated from a smear-ripened cheese.</title>
        <authorList>
            <consortium name="US DOE Joint Genome Institute (JGI-PGF)"/>
            <person name="Walter F."/>
            <person name="Albersmeier A."/>
            <person name="Kalinowski J."/>
            <person name="Ruckert C."/>
        </authorList>
    </citation>
    <scope>NUCLEOTIDE SEQUENCE</scope>
    <source>
        <strain evidence="5">VKM B-1606</strain>
    </source>
</reference>
<dbReference type="PANTHER" id="PTHR46124">
    <property type="entry name" value="D-AMINOACYL-TRNA DEACYLASE"/>
    <property type="match status" value="1"/>
</dbReference>
<dbReference type="GO" id="GO:0004536">
    <property type="term" value="F:DNA nuclease activity"/>
    <property type="evidence" value="ECO:0007669"/>
    <property type="project" value="InterPro"/>
</dbReference>
<evidence type="ECO:0000256" key="4">
    <source>
        <dbReference type="PIRSR" id="PIRSR005902-1"/>
    </source>
</evidence>
<dbReference type="PROSITE" id="PS01090">
    <property type="entry name" value="TATD_2"/>
    <property type="match status" value="1"/>
</dbReference>
<dbReference type="PIRSF" id="PIRSF005902">
    <property type="entry name" value="DNase_TatD"/>
    <property type="match status" value="1"/>
</dbReference>
<reference evidence="6 7" key="2">
    <citation type="submission" date="2021-01" db="EMBL/GenBank/DDBJ databases">
        <title>Genomic Encyclopedia of Type Strains, Phase IV (KMG-IV): sequencing the most valuable type-strain genomes for metagenomic binning, comparative biology and taxonomic classification.</title>
        <authorList>
            <person name="Goeker M."/>
        </authorList>
    </citation>
    <scope>NUCLEOTIDE SEQUENCE [LARGE SCALE GENOMIC DNA]</scope>
    <source>
        <strain evidence="6 7">DSM 6130</strain>
    </source>
</reference>
<evidence type="ECO:0000256" key="2">
    <source>
        <dbReference type="ARBA" id="ARBA00022723"/>
    </source>
</evidence>
<feature type="binding site" evidence="4">
    <location>
        <position position="206"/>
    </location>
    <ligand>
        <name>a divalent metal cation</name>
        <dbReference type="ChEBI" id="CHEBI:60240"/>
        <label>1</label>
    </ligand>
</feature>
<feature type="binding site" evidence="4">
    <location>
        <position position="94"/>
    </location>
    <ligand>
        <name>a divalent metal cation</name>
        <dbReference type="ChEBI" id="CHEBI:60240"/>
        <label>1</label>
    </ligand>
</feature>
<feature type="binding site" evidence="4">
    <location>
        <position position="130"/>
    </location>
    <ligand>
        <name>a divalent metal cation</name>
        <dbReference type="ChEBI" id="CHEBI:60240"/>
        <label>2</label>
    </ligand>
</feature>
<dbReference type="EC" id="3.1.21.-" evidence="6"/>
<evidence type="ECO:0000256" key="3">
    <source>
        <dbReference type="ARBA" id="ARBA00022801"/>
    </source>
</evidence>
<dbReference type="Proteomes" id="UP001143400">
    <property type="component" value="Unassembled WGS sequence"/>
</dbReference>
<gene>
    <name evidence="5" type="ORF">GCM10008170_11740</name>
    <name evidence="6" type="ORF">JOD31_000077</name>
</gene>
<dbReference type="NCBIfam" id="TIGR00010">
    <property type="entry name" value="YchF/TatD family DNA exonuclease"/>
    <property type="match status" value="1"/>
</dbReference>
<dbReference type="InterPro" id="IPR018228">
    <property type="entry name" value="DNase_TatD-rel_CS"/>
</dbReference>
<dbReference type="InterPro" id="IPR001130">
    <property type="entry name" value="TatD-like"/>
</dbReference>
<protein>
    <submittedName>
        <fullName evidence="5">LuxR family transcriptional regulator</fullName>
    </submittedName>
    <submittedName>
        <fullName evidence="6">TatD DNase family protein</fullName>
        <ecNumber evidence="6">3.1.21.-</ecNumber>
    </submittedName>
</protein>
<dbReference type="Gene3D" id="3.20.20.140">
    <property type="entry name" value="Metal-dependent hydrolases"/>
    <property type="match status" value="1"/>
</dbReference>
<keyword evidence="2 4" id="KW-0479">Metal-binding</keyword>
<evidence type="ECO:0000256" key="1">
    <source>
        <dbReference type="ARBA" id="ARBA00009275"/>
    </source>
</evidence>
<dbReference type="EMBL" id="JAFBCY010000001">
    <property type="protein sequence ID" value="MBM7849865.1"/>
    <property type="molecule type" value="Genomic_DNA"/>
</dbReference>
<proteinExistence type="inferred from homology"/>
<feature type="binding site" evidence="4">
    <location>
        <position position="8"/>
    </location>
    <ligand>
        <name>a divalent metal cation</name>
        <dbReference type="ChEBI" id="CHEBI:60240"/>
        <label>1</label>
    </ligand>
</feature>
<dbReference type="Proteomes" id="UP000758856">
    <property type="component" value="Unassembled WGS sequence"/>
</dbReference>
<dbReference type="FunFam" id="3.20.20.140:FF:000005">
    <property type="entry name" value="TatD family hydrolase"/>
    <property type="match status" value="1"/>
</dbReference>
<dbReference type="SUPFAM" id="SSF51556">
    <property type="entry name" value="Metallo-dependent hydrolases"/>
    <property type="match status" value="1"/>
</dbReference>
<dbReference type="InterPro" id="IPR032466">
    <property type="entry name" value="Metal_Hydrolase"/>
</dbReference>
<dbReference type="PROSITE" id="PS01137">
    <property type="entry name" value="TATD_1"/>
    <property type="match status" value="1"/>
</dbReference>
<evidence type="ECO:0000313" key="6">
    <source>
        <dbReference type="EMBL" id="MBM7849865.1"/>
    </source>
</evidence>
<accession>A0A9W6IU03</accession>
<dbReference type="GO" id="GO:0005829">
    <property type="term" value="C:cytosol"/>
    <property type="evidence" value="ECO:0007669"/>
    <property type="project" value="TreeGrafter"/>
</dbReference>
<comment type="similarity">
    <text evidence="1">Belongs to the metallo-dependent hydrolases superfamily. TatD-type hydrolase family.</text>
</comment>
<keyword evidence="3 6" id="KW-0378">Hydrolase</keyword>
<comment type="caution">
    <text evidence="5">The sequence shown here is derived from an EMBL/GenBank/DDBJ whole genome shotgun (WGS) entry which is preliminary data.</text>
</comment>
<dbReference type="Pfam" id="PF01026">
    <property type="entry name" value="TatD_DNase"/>
    <property type="match status" value="1"/>
</dbReference>
<feature type="binding site" evidence="4">
    <location>
        <position position="10"/>
    </location>
    <ligand>
        <name>a divalent metal cation</name>
        <dbReference type="ChEBI" id="CHEBI:60240"/>
        <label>1</label>
    </ligand>
</feature>
<dbReference type="GO" id="GO:0046872">
    <property type="term" value="F:metal ion binding"/>
    <property type="evidence" value="ECO:0007669"/>
    <property type="project" value="UniProtKB-KW"/>
</dbReference>